<organism evidence="3 4">
    <name type="scientific">Egicoccus halophilus</name>
    <dbReference type="NCBI Taxonomy" id="1670830"/>
    <lineage>
        <taxon>Bacteria</taxon>
        <taxon>Bacillati</taxon>
        <taxon>Actinomycetota</taxon>
        <taxon>Nitriliruptoria</taxon>
        <taxon>Egicoccales</taxon>
        <taxon>Egicoccaceae</taxon>
        <taxon>Egicoccus</taxon>
    </lineage>
</organism>
<dbReference type="Proteomes" id="UP000650511">
    <property type="component" value="Unassembled WGS sequence"/>
</dbReference>
<evidence type="ECO:0000313" key="4">
    <source>
        <dbReference type="Proteomes" id="UP000650511"/>
    </source>
</evidence>
<sequence length="483" mass="51523">MMTTSDRVTTTSLRRHADEHGIALPTALLAMLVLLMLSGLFVAHAAPQEAATADTQAFEAGLHVAESAAELAVAALADPNHPAQPFTPAVANVPTTAAGARQWALGQAAARVTPDCRNFERTANGDGIAILDQTNGDLYGVAFLPDCRDRRSSRVVRMAYDVRPVVPLAATVSILTGCDVEFAHTNAQIGAGGIHSNCHITGFPRVAAGVPYTASGSCDTAGGCAGGQPKRNIPNYHARVFWQQRNAPGVAGAQADPFYELCPDGSVRQSTPQAVAPCNPATSTEVVPPSAHWVFTAATDGNTWTWTSNAGPPNGQYYAYQANVVNRMNNGNGNSTRITLFAEADRARILAGDGRHSGNITYTENPKFFTSWPGVGAVADVDLLVDKNMHADGQMTLMFAREQFRIDYNGRYDRLFFMTCDAALDAEFRHDSPYCETSRSSSTPGSPIHRNQITKNSDYLMPPSGNAIVPNLGISGVTDWEAL</sequence>
<gene>
    <name evidence="3" type="ORF">GCM10011354_23760</name>
</gene>
<accession>A0A8J3A994</accession>
<keyword evidence="2" id="KW-1133">Transmembrane helix</keyword>
<evidence type="ECO:0000256" key="2">
    <source>
        <dbReference type="SAM" id="Phobius"/>
    </source>
</evidence>
<comment type="caution">
    <text evidence="3">The sequence shown here is derived from an EMBL/GenBank/DDBJ whole genome shotgun (WGS) entry which is preliminary data.</text>
</comment>
<name>A0A8J3A994_9ACTN</name>
<keyword evidence="2" id="KW-0812">Transmembrane</keyword>
<evidence type="ECO:0000313" key="3">
    <source>
        <dbReference type="EMBL" id="GGI07373.1"/>
    </source>
</evidence>
<keyword evidence="2" id="KW-0472">Membrane</keyword>
<proteinExistence type="predicted"/>
<feature type="region of interest" description="Disordered" evidence="1">
    <location>
        <begin position="435"/>
        <end position="456"/>
    </location>
</feature>
<dbReference type="EMBL" id="BMHA01000008">
    <property type="protein sequence ID" value="GGI07373.1"/>
    <property type="molecule type" value="Genomic_DNA"/>
</dbReference>
<evidence type="ECO:0000256" key="1">
    <source>
        <dbReference type="SAM" id="MobiDB-lite"/>
    </source>
</evidence>
<dbReference type="AlphaFoldDB" id="A0A8J3A994"/>
<reference evidence="3" key="2">
    <citation type="submission" date="2020-09" db="EMBL/GenBank/DDBJ databases">
        <authorList>
            <person name="Sun Q."/>
            <person name="Zhou Y."/>
        </authorList>
    </citation>
    <scope>NUCLEOTIDE SEQUENCE</scope>
    <source>
        <strain evidence="3">CGMCC 1.14988</strain>
    </source>
</reference>
<reference evidence="3" key="1">
    <citation type="journal article" date="2014" name="Int. J. Syst. Evol. Microbiol.">
        <title>Complete genome sequence of Corynebacterium casei LMG S-19264T (=DSM 44701T), isolated from a smear-ripened cheese.</title>
        <authorList>
            <consortium name="US DOE Joint Genome Institute (JGI-PGF)"/>
            <person name="Walter F."/>
            <person name="Albersmeier A."/>
            <person name="Kalinowski J."/>
            <person name="Ruckert C."/>
        </authorList>
    </citation>
    <scope>NUCLEOTIDE SEQUENCE</scope>
    <source>
        <strain evidence="3">CGMCC 1.14988</strain>
    </source>
</reference>
<keyword evidence="4" id="KW-1185">Reference proteome</keyword>
<feature type="transmembrane region" description="Helical" evidence="2">
    <location>
        <begin position="21"/>
        <end position="43"/>
    </location>
</feature>
<protein>
    <submittedName>
        <fullName evidence="3">Uncharacterized protein</fullName>
    </submittedName>
</protein>